<dbReference type="AlphaFoldDB" id="U5DB11"/>
<dbReference type="Proteomes" id="UP000016960">
    <property type="component" value="Unassembled WGS sequence"/>
</dbReference>
<dbReference type="InParanoid" id="U5DB11"/>
<gene>
    <name evidence="1" type="ORF">KR51_00015800</name>
</gene>
<protein>
    <submittedName>
        <fullName evidence="1">Uncharacterized protein</fullName>
    </submittedName>
</protein>
<keyword evidence="2" id="KW-1185">Reference proteome</keyword>
<dbReference type="RefSeq" id="WP_022606292.1">
    <property type="nucleotide sequence ID" value="NZ_ASSJ01000041.1"/>
</dbReference>
<name>U5DB11_9CHRO</name>
<sequence length="77" mass="8873">MSTRATAVSNLMVNEMTTKEELLQALEQIPESDPEKVLSFVRSLQPSSDRSDADLFWQAYLHSRQERAEVYRRLANS</sequence>
<dbReference type="eggNOG" id="ENOG503364H">
    <property type="taxonomic scope" value="Bacteria"/>
</dbReference>
<evidence type="ECO:0000313" key="1">
    <source>
        <dbReference type="EMBL" id="ERN41733.1"/>
    </source>
</evidence>
<reference evidence="1 2" key="1">
    <citation type="submission" date="2013-05" db="EMBL/GenBank/DDBJ databases">
        <title>Draft genome sequence of Rubidibacter lacunae KORDI 51-2.</title>
        <authorList>
            <person name="Choi D.H."/>
            <person name="Noh J.H."/>
            <person name="Kwon K.-K."/>
            <person name="Lee J.-H."/>
            <person name="Ryu J.-Y."/>
        </authorList>
    </citation>
    <scope>NUCLEOTIDE SEQUENCE [LARGE SCALE GENOMIC DNA]</scope>
    <source>
        <strain evidence="1 2">KORDI 51-2</strain>
    </source>
</reference>
<comment type="caution">
    <text evidence="1">The sequence shown here is derived from an EMBL/GenBank/DDBJ whole genome shotgun (WGS) entry which is preliminary data.</text>
</comment>
<dbReference type="EMBL" id="ASSJ01000041">
    <property type="protein sequence ID" value="ERN41733.1"/>
    <property type="molecule type" value="Genomic_DNA"/>
</dbReference>
<organism evidence="1 2">
    <name type="scientific">Rubidibacter lacunae KORDI 51-2</name>
    <dbReference type="NCBI Taxonomy" id="582515"/>
    <lineage>
        <taxon>Bacteria</taxon>
        <taxon>Bacillati</taxon>
        <taxon>Cyanobacteriota</taxon>
        <taxon>Cyanophyceae</taxon>
        <taxon>Oscillatoriophycideae</taxon>
        <taxon>Chroococcales</taxon>
        <taxon>Aphanothecaceae</taxon>
        <taxon>Rubidibacter</taxon>
    </lineage>
</organism>
<accession>U5DB11</accession>
<proteinExistence type="predicted"/>
<evidence type="ECO:0000313" key="2">
    <source>
        <dbReference type="Proteomes" id="UP000016960"/>
    </source>
</evidence>